<comment type="caution">
    <text evidence="2">The sequence shown here is derived from an EMBL/GenBank/DDBJ whole genome shotgun (WGS) entry which is preliminary data.</text>
</comment>
<proteinExistence type="predicted"/>
<evidence type="ECO:0000256" key="1">
    <source>
        <dbReference type="SAM" id="Phobius"/>
    </source>
</evidence>
<gene>
    <name evidence="2" type="ORF">CPJCM30710_09740</name>
</gene>
<dbReference type="EMBL" id="BOPZ01000005">
    <property type="protein sequence ID" value="GIM28308.1"/>
    <property type="molecule type" value="Genomic_DNA"/>
</dbReference>
<protein>
    <recommendedName>
        <fullName evidence="4">EpsG family protein</fullName>
    </recommendedName>
</protein>
<keyword evidence="1" id="KW-0812">Transmembrane</keyword>
<evidence type="ECO:0000313" key="2">
    <source>
        <dbReference type="EMBL" id="GIM28308.1"/>
    </source>
</evidence>
<dbReference type="Pfam" id="PF14897">
    <property type="entry name" value="EpsG"/>
    <property type="match status" value="1"/>
</dbReference>
<dbReference type="InterPro" id="IPR049458">
    <property type="entry name" value="EpsG-like"/>
</dbReference>
<feature type="transmembrane region" description="Helical" evidence="1">
    <location>
        <begin position="76"/>
        <end position="94"/>
    </location>
</feature>
<dbReference type="AlphaFoldDB" id="A0A919VL70"/>
<evidence type="ECO:0008006" key="4">
    <source>
        <dbReference type="Google" id="ProtNLM"/>
    </source>
</evidence>
<feature type="transmembrane region" description="Helical" evidence="1">
    <location>
        <begin position="38"/>
        <end position="64"/>
    </location>
</feature>
<evidence type="ECO:0000313" key="3">
    <source>
        <dbReference type="Proteomes" id="UP000679179"/>
    </source>
</evidence>
<feature type="transmembrane region" description="Helical" evidence="1">
    <location>
        <begin position="158"/>
        <end position="180"/>
    </location>
</feature>
<name>A0A919VL70_9CLOT</name>
<feature type="transmembrane region" description="Helical" evidence="1">
    <location>
        <begin position="284"/>
        <end position="304"/>
    </location>
</feature>
<keyword evidence="1" id="KW-1133">Transmembrane helix</keyword>
<feature type="transmembrane region" description="Helical" evidence="1">
    <location>
        <begin position="124"/>
        <end position="146"/>
    </location>
</feature>
<feature type="transmembrane region" description="Helical" evidence="1">
    <location>
        <begin position="201"/>
        <end position="219"/>
    </location>
</feature>
<dbReference type="Proteomes" id="UP000679179">
    <property type="component" value="Unassembled WGS sequence"/>
</dbReference>
<keyword evidence="1" id="KW-0472">Membrane</keyword>
<reference evidence="2" key="1">
    <citation type="submission" date="2021-03" db="EMBL/GenBank/DDBJ databases">
        <title>Taxonomic study of Clostridium polyendosporum from meadow-gley soil under rice.</title>
        <authorList>
            <person name="Kobayashi H."/>
            <person name="Tanizawa Y."/>
            <person name="Yagura M."/>
        </authorList>
    </citation>
    <scope>NUCLEOTIDE SEQUENCE</scope>
    <source>
        <strain evidence="2">JCM 30710</strain>
    </source>
</reference>
<keyword evidence="3" id="KW-1185">Reference proteome</keyword>
<accession>A0A919VL70</accession>
<sequence>MLFFVAGFRYNTGYDYDSYKDIFNRVNSSTLFNMGIEFGFTTLCYILKLLGLGFEVLIFIIALVSLVFKYKSIKQYSIYPFISLIIYFSANFIIQDFGQIRQGLAIAFSLYSIRYIKERRLVSYLILMAFAIAFHYSAVIFLPFYFIGNVELSNRKLIIIVAFSFVIYAVFRFGVFEFIFTKIINLPYVIYKYKAYSGAPLGFVGFTFVFRVAIFIAFLLLERDIRNNYTYYNILKNGYFLSIIMYIIFNVNEGLATRGALYFKTFEILLIPSIVYAVKNKIVVFNAILVCYLYTLKDLVGALMGQTEKFIPYKNLIFEFMKKLI</sequence>
<organism evidence="2 3">
    <name type="scientific">Clostridium polyendosporum</name>
    <dbReference type="NCBI Taxonomy" id="69208"/>
    <lineage>
        <taxon>Bacteria</taxon>
        <taxon>Bacillati</taxon>
        <taxon>Bacillota</taxon>
        <taxon>Clostridia</taxon>
        <taxon>Eubacteriales</taxon>
        <taxon>Clostridiaceae</taxon>
        <taxon>Clostridium</taxon>
    </lineage>
</organism>